<feature type="compositionally biased region" description="Basic and acidic residues" evidence="10">
    <location>
        <begin position="173"/>
        <end position="184"/>
    </location>
</feature>
<keyword evidence="8" id="KW-0862">Zinc</keyword>
<dbReference type="EC" id="2.3.2.27" evidence="4"/>
<proteinExistence type="inferred from homology"/>
<dbReference type="InterPro" id="IPR001841">
    <property type="entry name" value="Znf_RING"/>
</dbReference>
<feature type="domain" description="Macro" evidence="12">
    <location>
        <begin position="1120"/>
        <end position="1311"/>
    </location>
</feature>
<feature type="region of interest" description="Disordered" evidence="10">
    <location>
        <begin position="1014"/>
        <end position="1056"/>
    </location>
</feature>
<feature type="compositionally biased region" description="Polar residues" evidence="10">
    <location>
        <begin position="185"/>
        <end position="198"/>
    </location>
</feature>
<evidence type="ECO:0000256" key="8">
    <source>
        <dbReference type="ARBA" id="ARBA00022833"/>
    </source>
</evidence>
<feature type="compositionally biased region" description="Basic and acidic residues" evidence="10">
    <location>
        <begin position="1388"/>
        <end position="1401"/>
    </location>
</feature>
<dbReference type="OrthoDB" id="527344at2759"/>
<dbReference type="PROSITE" id="PS51154">
    <property type="entry name" value="MACRO"/>
    <property type="match status" value="1"/>
</dbReference>
<dbReference type="Gene3D" id="3.30.40.10">
    <property type="entry name" value="Zinc/RING finger domain, C3HC4 (zinc finger)"/>
    <property type="match status" value="1"/>
</dbReference>
<dbReference type="Pfam" id="PF01661">
    <property type="entry name" value="Macro"/>
    <property type="match status" value="1"/>
</dbReference>
<evidence type="ECO:0000256" key="6">
    <source>
        <dbReference type="ARBA" id="ARBA00022723"/>
    </source>
</evidence>
<dbReference type="Proteomes" id="UP000887568">
    <property type="component" value="Unplaced"/>
</dbReference>
<dbReference type="Gene3D" id="3.30.390.130">
    <property type="match status" value="1"/>
</dbReference>
<dbReference type="InterPro" id="IPR002589">
    <property type="entry name" value="Macro_dom"/>
</dbReference>
<feature type="compositionally biased region" description="Polar residues" evidence="10">
    <location>
        <begin position="326"/>
        <end position="335"/>
    </location>
</feature>
<feature type="region of interest" description="Disordered" evidence="10">
    <location>
        <begin position="290"/>
        <end position="397"/>
    </location>
</feature>
<evidence type="ECO:0000313" key="14">
    <source>
        <dbReference type="Proteomes" id="UP000887568"/>
    </source>
</evidence>
<feature type="compositionally biased region" description="Basic and acidic residues" evidence="10">
    <location>
        <begin position="674"/>
        <end position="687"/>
    </location>
</feature>
<dbReference type="Gene3D" id="3.40.220.10">
    <property type="entry name" value="Leucine Aminopeptidase, subunit E, domain 1"/>
    <property type="match status" value="1"/>
</dbReference>
<feature type="compositionally biased region" description="Basic and acidic residues" evidence="10">
    <location>
        <begin position="213"/>
        <end position="230"/>
    </location>
</feature>
<dbReference type="InterPro" id="IPR039396">
    <property type="entry name" value="Deltex_C"/>
</dbReference>
<dbReference type="Pfam" id="PF13923">
    <property type="entry name" value="zf-C3HC4_2"/>
    <property type="match status" value="1"/>
</dbReference>
<evidence type="ECO:0000259" key="11">
    <source>
        <dbReference type="PROSITE" id="PS50089"/>
    </source>
</evidence>
<dbReference type="InterPro" id="IPR013083">
    <property type="entry name" value="Znf_RING/FYVE/PHD"/>
</dbReference>
<feature type="compositionally biased region" description="Low complexity" evidence="10">
    <location>
        <begin position="640"/>
        <end position="652"/>
    </location>
</feature>
<feature type="region of interest" description="Disordered" evidence="10">
    <location>
        <begin position="1752"/>
        <end position="1795"/>
    </location>
</feature>
<feature type="region of interest" description="Disordered" evidence="10">
    <location>
        <begin position="764"/>
        <end position="801"/>
    </location>
</feature>
<name>A0A914B6F6_PATMI</name>
<evidence type="ECO:0000259" key="12">
    <source>
        <dbReference type="PROSITE" id="PS51154"/>
    </source>
</evidence>
<dbReference type="InterPro" id="IPR039398">
    <property type="entry name" value="Deltex_fam"/>
</dbReference>
<feature type="compositionally biased region" description="Basic and acidic residues" evidence="10">
    <location>
        <begin position="255"/>
        <end position="266"/>
    </location>
</feature>
<dbReference type="PANTHER" id="PTHR12622">
    <property type="entry name" value="DELTEX-RELATED"/>
    <property type="match status" value="1"/>
</dbReference>
<feature type="compositionally biased region" description="Low complexity" evidence="10">
    <location>
        <begin position="1757"/>
        <end position="1772"/>
    </location>
</feature>
<accession>A0A914B6F6</accession>
<dbReference type="CDD" id="cd09633">
    <property type="entry name" value="Deltex_C"/>
    <property type="match status" value="1"/>
</dbReference>
<keyword evidence="6" id="KW-0479">Metal-binding</keyword>
<feature type="compositionally biased region" description="Basic and acidic residues" evidence="10">
    <location>
        <begin position="1085"/>
        <end position="1097"/>
    </location>
</feature>
<dbReference type="SUPFAM" id="SSF57850">
    <property type="entry name" value="RING/U-box"/>
    <property type="match status" value="1"/>
</dbReference>
<evidence type="ECO:0000256" key="4">
    <source>
        <dbReference type="ARBA" id="ARBA00012483"/>
    </source>
</evidence>
<dbReference type="Pfam" id="PF18102">
    <property type="entry name" value="DTC"/>
    <property type="match status" value="1"/>
</dbReference>
<dbReference type="GO" id="GO:0061630">
    <property type="term" value="F:ubiquitin protein ligase activity"/>
    <property type="evidence" value="ECO:0007669"/>
    <property type="project" value="UniProtKB-EC"/>
</dbReference>
<feature type="domain" description="RING-type" evidence="11">
    <location>
        <begin position="1805"/>
        <end position="1842"/>
    </location>
</feature>
<comment type="catalytic activity">
    <reaction evidence="1">
        <text>S-ubiquitinyl-[E2 ubiquitin-conjugating enzyme]-L-cysteine + [acceptor protein]-L-lysine = [E2 ubiquitin-conjugating enzyme]-L-cysteine + N(6)-ubiquitinyl-[acceptor protein]-L-lysine.</text>
        <dbReference type="EC" id="2.3.2.27"/>
    </reaction>
</comment>
<feature type="compositionally biased region" description="Basic and acidic residues" evidence="10">
    <location>
        <begin position="428"/>
        <end position="451"/>
    </location>
</feature>
<evidence type="ECO:0000256" key="3">
    <source>
        <dbReference type="ARBA" id="ARBA00009413"/>
    </source>
</evidence>
<dbReference type="OMA" id="HTERNEH"/>
<dbReference type="SUPFAM" id="SSF52949">
    <property type="entry name" value="Macro domain-like"/>
    <property type="match status" value="1"/>
</dbReference>
<dbReference type="CDD" id="cd02907">
    <property type="entry name" value="Macro_Af1521_BAL-like"/>
    <property type="match status" value="1"/>
</dbReference>
<comment type="pathway">
    <text evidence="2">Protein modification; protein ubiquitination.</text>
</comment>
<dbReference type="PROSITE" id="PS00518">
    <property type="entry name" value="ZF_RING_1"/>
    <property type="match status" value="1"/>
</dbReference>
<evidence type="ECO:0000256" key="2">
    <source>
        <dbReference type="ARBA" id="ARBA00004906"/>
    </source>
</evidence>
<dbReference type="GO" id="GO:0016567">
    <property type="term" value="P:protein ubiquitination"/>
    <property type="evidence" value="ECO:0007669"/>
    <property type="project" value="InterPro"/>
</dbReference>
<dbReference type="InterPro" id="IPR043472">
    <property type="entry name" value="Macro_dom-like"/>
</dbReference>
<evidence type="ECO:0000256" key="10">
    <source>
        <dbReference type="SAM" id="MobiDB-lite"/>
    </source>
</evidence>
<dbReference type="RefSeq" id="XP_038071047.1">
    <property type="nucleotide sequence ID" value="XM_038215119.1"/>
</dbReference>
<evidence type="ECO:0000256" key="9">
    <source>
        <dbReference type="PROSITE-ProRule" id="PRU00175"/>
    </source>
</evidence>
<dbReference type="GO" id="GO:0008270">
    <property type="term" value="F:zinc ion binding"/>
    <property type="evidence" value="ECO:0007669"/>
    <property type="project" value="UniProtKB-KW"/>
</dbReference>
<keyword evidence="14" id="KW-1185">Reference proteome</keyword>
<feature type="region of interest" description="Disordered" evidence="10">
    <location>
        <begin position="1076"/>
        <end position="1097"/>
    </location>
</feature>
<feature type="region of interest" description="Disordered" evidence="10">
    <location>
        <begin position="622"/>
        <end position="745"/>
    </location>
</feature>
<feature type="compositionally biased region" description="Polar residues" evidence="10">
    <location>
        <begin position="1042"/>
        <end position="1053"/>
    </location>
</feature>
<evidence type="ECO:0000256" key="1">
    <source>
        <dbReference type="ARBA" id="ARBA00000900"/>
    </source>
</evidence>
<sequence>MAAVAKRRSVFISNIPLASSVETLEGFLQQELESSGHDRGHLLKVIYPVSSSKPRQALATFQDEKAMVTLMRKRLRFEGEHLTMQPFLSQVFTSMKAVINPDVTELFPFNSQDFSRLLEKQSGVECGTVDEQDRYGGQPEQLYVLTGTWYQLQNARKFLQEWMVDETNRPRLNEEHLRDKDQRTVDVTSPSAVNGSQRSPHEETRGLANEGNDSERLRLTEDTVPRHNLEGDPTAPVAGESVESGRGGRRGARKAPKDGTKTKLEGRNVKVAASFKGPSNRISLGVDGESVASLSHHHPNSSLDVTPQDNSASVGSVHHLEPSESPDPTTQITEEVQSREDDFMRLPASQEISTDPTMHRNADVSTPPPSDGDSRTPEDISGRAFSTMSSERSEDRLTVGSSLDYMRHVKVPQTPLASVDSENGGREQFEADSVHDDNDTLSPRDDLERESTTSPQSGATITDGRAIDGDNEEFVEGMGSLPVDPGVFSYILLKQSDPIREIEEKFGVKFSMHATRDSDDTDVESALLKITPTRETAEIAQAHDEFVDFYSEIFSTLNHRAITTTDMTFNPESLRKTVDLIHELYQTVLLTVTKEKVLIYGSNESDVRLAKMLVLESLKKTPVDSSGLHTSGGIGSAVDSSGLQGQSGVSGQNTEQSFASGRVESPSAQPAPEVRQDENTTEVDRPGEYSQLRGDGSNEVDGTLQTQLRTPGNEPVFPLTDRLHSDPSDLEVDGAPQTQLEGRLTGPTARVEDEAVDYQHIGGPRRILNSSTASEAEPAASPSGREAGAEVTGEANEVTEPDRRNLVEDISNMANVIPVDPGVFAFIQTQKHTILCDIEQNYGIKFNVRGNLDSDVYMVEVESVGAVSETAAQQGKDAFANFYQEVFSGLEHRVVSLAEFENVTSNTLAEIIEEMEHSFRDLLFRVVGSRVLIYGQGRHNVNSAKDLICRRLRGSLSRPESTSQFVDDDVDLESLSSDSMVNRLYHLRFSSLSPVSPRAGQKFALTQNIDTLGVNGLPDAEREDPNSQDHLLSEENDLGHLPSQNPLPSVVEQQHTERNEHLKTLNGYSRLLEDPSDIQSARVRTKPDAKHRVQNDDPTQMRDAEVWKGTLGDVTYKFQDGRLILDLNSGICVRLFCGDITEMQVDVIVNAANETLSNIAGVAGAIRDAAGEGMQAECNRYVAHHGLLYPAKVVHTGSGNMPCTFVLHAVGPKWGDYPNKLQVRQTLKATIVKCLRTADEKLQVSSLAMPFISSGIFGVPLEVCIEEICKALLDVNRKRLTSPHGILQKVDIVDLDSGTVRQAQDIMIQTLCQEASASSEAVQGQDDTDMRETLLEPGNNVEGDYERNLTIPAANEDGVSRRGRSHKQREASARMSRSQRESVSSDEDLPHGNVEYKRMDDYSLPSSLPPMVRSTSLPYLPRDDMDDAGEGRWAYRTSGLYTSPGRELKEYPSRGRKPRLTGERGQEQAPSTRNIPNASPKETRQEKQVRELLDAFSRAPPSPELSRKTEGELNRLLSEQDKGARQKQLQRPVRRTQSLDRSRPRQKCFVCSSPRNLSKRKSCEHLICEICKDARLDVGRCRECSKAKTRKEPEKRCDVCLSSTKHLLLTCRDCENPLCVKCIGKGLDICQNCMKHMHSTPDGHAEKKPPKVRQPIVGARASRIDTKNDYRIKTSVVKDSTSTRRKPMLGCNQSVDVVAQGYARAGGVNGMSISNSTYPRNSAFSKELVAEEAPHEEILRRLSREQETKRQIFPKDTATVTSRSSVTDSSQTVRRHSRKKASKTDELQVIGQSSPPVLRPQEPMCAICMDKIKDPKSLQCKHTFCSSCIEKAFQFKPICPICGVSYGKLQGDQPDGSMNYTTVSSDLPGYPGCGTIIITYTFLNGIQTDEHPNPGLQYRGTQRQAYLPNNRQGQEVLKLLKTAFDARLLFTIGRSVTTGADNTVVWNDVHHKTSQTGGSEMHGYPDPTYLQRVRKELEAKGIK</sequence>
<dbReference type="SMART" id="SM00184">
    <property type="entry name" value="RING"/>
    <property type="match status" value="3"/>
</dbReference>
<comment type="similarity">
    <text evidence="3">Belongs to the Deltex family.</text>
</comment>
<keyword evidence="5" id="KW-0808">Transferase</keyword>
<dbReference type="InterPro" id="IPR039399">
    <property type="entry name" value="Deltex_C_sf"/>
</dbReference>
<dbReference type="EnsemblMetazoa" id="XM_038215119.1">
    <property type="protein sequence ID" value="XP_038071047.1"/>
    <property type="gene ID" value="LOC119739960"/>
</dbReference>
<evidence type="ECO:0000256" key="5">
    <source>
        <dbReference type="ARBA" id="ARBA00022679"/>
    </source>
</evidence>
<reference evidence="13" key="1">
    <citation type="submission" date="2022-11" db="UniProtKB">
        <authorList>
            <consortium name="EnsemblMetazoa"/>
        </authorList>
    </citation>
    <scope>IDENTIFICATION</scope>
</reference>
<dbReference type="PROSITE" id="PS50089">
    <property type="entry name" value="ZF_RING_2"/>
    <property type="match status" value="1"/>
</dbReference>
<feature type="region of interest" description="Disordered" evidence="10">
    <location>
        <begin position="428"/>
        <end position="465"/>
    </location>
</feature>
<organism evidence="13 14">
    <name type="scientific">Patiria miniata</name>
    <name type="common">Bat star</name>
    <name type="synonym">Asterina miniata</name>
    <dbReference type="NCBI Taxonomy" id="46514"/>
    <lineage>
        <taxon>Eukaryota</taxon>
        <taxon>Metazoa</taxon>
        <taxon>Echinodermata</taxon>
        <taxon>Eleutherozoa</taxon>
        <taxon>Asterozoa</taxon>
        <taxon>Asteroidea</taxon>
        <taxon>Valvatacea</taxon>
        <taxon>Valvatida</taxon>
        <taxon>Asterinidae</taxon>
        <taxon>Patiria</taxon>
    </lineage>
</organism>
<dbReference type="GO" id="GO:0007219">
    <property type="term" value="P:Notch signaling pathway"/>
    <property type="evidence" value="ECO:0007669"/>
    <property type="project" value="InterPro"/>
</dbReference>
<feature type="region of interest" description="Disordered" evidence="10">
    <location>
        <begin position="1436"/>
        <end position="1487"/>
    </location>
</feature>
<dbReference type="SMART" id="SM00506">
    <property type="entry name" value="A1pp"/>
    <property type="match status" value="1"/>
</dbReference>
<protein>
    <recommendedName>
        <fullName evidence="4">RING-type E3 ubiquitin transferase</fullName>
        <ecNumber evidence="4">2.3.2.27</ecNumber>
    </recommendedName>
</protein>
<feature type="region of interest" description="Disordered" evidence="10">
    <location>
        <begin position="173"/>
        <end position="266"/>
    </location>
</feature>
<feature type="compositionally biased region" description="Low complexity" evidence="10">
    <location>
        <begin position="770"/>
        <end position="783"/>
    </location>
</feature>
<feature type="region of interest" description="Disordered" evidence="10">
    <location>
        <begin position="1517"/>
        <end position="1540"/>
    </location>
</feature>
<dbReference type="GeneID" id="119739960"/>
<feature type="compositionally biased region" description="Polar residues" evidence="10">
    <location>
        <begin position="300"/>
        <end position="314"/>
    </location>
</feature>
<evidence type="ECO:0000313" key="13">
    <source>
        <dbReference type="EnsemblMetazoa" id="XP_038071047.1"/>
    </source>
</evidence>
<dbReference type="InterPro" id="IPR017907">
    <property type="entry name" value="Znf_RING_CS"/>
</dbReference>
<feature type="compositionally biased region" description="Basic and acidic residues" evidence="10">
    <location>
        <begin position="372"/>
        <end position="381"/>
    </location>
</feature>
<keyword evidence="7 9" id="KW-0863">Zinc-finger</keyword>
<evidence type="ECO:0000256" key="7">
    <source>
        <dbReference type="ARBA" id="ARBA00022771"/>
    </source>
</evidence>
<feature type="compositionally biased region" description="Polar residues" evidence="10">
    <location>
        <begin position="1468"/>
        <end position="1477"/>
    </location>
</feature>
<feature type="region of interest" description="Disordered" evidence="10">
    <location>
        <begin position="1333"/>
        <end position="1423"/>
    </location>
</feature>
<feature type="compositionally biased region" description="Basic and acidic residues" evidence="10">
    <location>
        <begin position="1019"/>
        <end position="1033"/>
    </location>
</feature>